<dbReference type="Ensembl" id="ENSDCDT00010067397.1">
    <property type="protein sequence ID" value="ENSDCDP00010056747.1"/>
    <property type="gene ID" value="ENSDCDG00010032293.1"/>
</dbReference>
<accession>A0AAY4EGI3</accession>
<dbReference type="AlphaFoldDB" id="A0AAY4EGI3"/>
<dbReference type="InterPro" id="IPR051874">
    <property type="entry name" value="Ig-like_domain-LISCH7"/>
</dbReference>
<evidence type="ECO:0000313" key="14">
    <source>
        <dbReference type="Ensembl" id="ENSDCDP00010056747.1"/>
    </source>
</evidence>
<feature type="compositionally biased region" description="Basic and acidic residues" evidence="11">
    <location>
        <begin position="492"/>
        <end position="506"/>
    </location>
</feature>
<dbReference type="InterPro" id="IPR013783">
    <property type="entry name" value="Ig-like_fold"/>
</dbReference>
<comment type="similarity">
    <text evidence="2">Belongs to the immunoglobulin superfamily. LISCH7 family.</text>
</comment>
<evidence type="ECO:0000256" key="3">
    <source>
        <dbReference type="ARBA" id="ARBA00022427"/>
    </source>
</evidence>
<reference evidence="14 15" key="1">
    <citation type="submission" date="2020-06" db="EMBL/GenBank/DDBJ databases">
        <authorList>
            <consortium name="Wellcome Sanger Institute Data Sharing"/>
        </authorList>
    </citation>
    <scope>NUCLEOTIDE SEQUENCE [LARGE SCALE GENOMIC DNA]</scope>
</reference>
<feature type="transmembrane region" description="Helical" evidence="12">
    <location>
        <begin position="161"/>
        <end position="185"/>
    </location>
</feature>
<protein>
    <recommendedName>
        <fullName evidence="13">LISCH7 domain-containing protein</fullName>
    </recommendedName>
</protein>
<reference evidence="14" key="2">
    <citation type="submission" date="2025-08" db="UniProtKB">
        <authorList>
            <consortium name="Ensembl"/>
        </authorList>
    </citation>
    <scope>IDENTIFICATION</scope>
</reference>
<feature type="domain" description="LISCH7" evidence="13">
    <location>
        <begin position="167"/>
        <end position="212"/>
    </location>
</feature>
<feature type="compositionally biased region" description="Basic and acidic residues" evidence="11">
    <location>
        <begin position="386"/>
        <end position="396"/>
    </location>
</feature>
<keyword evidence="6 12" id="KW-1133">Transmembrane helix</keyword>
<evidence type="ECO:0000256" key="5">
    <source>
        <dbReference type="ARBA" id="ARBA00022949"/>
    </source>
</evidence>
<evidence type="ECO:0000256" key="2">
    <source>
        <dbReference type="ARBA" id="ARBA00009491"/>
    </source>
</evidence>
<dbReference type="GO" id="GO:0031016">
    <property type="term" value="P:pancreas development"/>
    <property type="evidence" value="ECO:0007669"/>
    <property type="project" value="TreeGrafter"/>
</dbReference>
<name>A0AAY4EGI3_9TELE</name>
<dbReference type="Gene3D" id="2.60.40.10">
    <property type="entry name" value="Immunoglobulins"/>
    <property type="match status" value="1"/>
</dbReference>
<keyword evidence="15" id="KW-1185">Reference proteome</keyword>
<sequence length="547" mass="61177">MVAVANCWTLLAVSVLSCGAVHVTTQKDKAFAMLFQATVLPCHYSTTSTQVPVVQWWYKSYCSDRTRDSFTFPESLGVHVSDLGQNSHLDCSDTSRTVRIVASRMGASLTLAEHYKGRDISIINKADLRFGQLQWGDSGVYFCKVILADDLEGKNEAQVELLVMEGLFVGLVVLASVLFLLLVGICWCQCCPHSCCCYLSCCCCPETCCCPRHLYMAGKMAKGAQPSPAAMYQPYYPPEIRAVPAPPASSVTEPKITTVALPLDNNVARAASMSELSSLHEGDGDFRHTYRQVQRKALPTITDLDDASHLRTVSSSRGHRPMRYPSSHTDEQLDSRCNPLSEQLQRRPFGSRGRTGSLDELEEFALSYGQRGRRGDFRDLGRGYDFEMKPHDHYPSYRDTVLPGYHDDEDDGWHRRRRLDTGESARRAARGHSYDDSYLNSVLERKAQGRGARTDEGSDTPSKGSSKRSGEYYSRSPSNRPEEDDPLPPYSEVERYRTAEPHRYRAADPGPRPFSYTRPVNGQGHTLPERDKGRKVSTQLSRDSLVV</sequence>
<dbReference type="PANTHER" id="PTHR15923:SF0">
    <property type="entry name" value="IMMUNOGLOBULIN-LIKE DOMAIN-CONTAINING RECEPTOR 2"/>
    <property type="match status" value="1"/>
</dbReference>
<proteinExistence type="inferred from homology"/>
<keyword evidence="9" id="KW-0393">Immunoglobulin domain</keyword>
<dbReference type="GO" id="GO:0012505">
    <property type="term" value="C:endomembrane system"/>
    <property type="evidence" value="ECO:0007669"/>
    <property type="project" value="UniProtKB-SubCell"/>
</dbReference>
<comment type="subcellular location">
    <subcellularLocation>
        <location evidence="1">Cell junction</location>
        <location evidence="1">Tight junction</location>
    </subcellularLocation>
    <subcellularLocation>
        <location evidence="10">Endomembrane system</location>
        <topology evidence="10">Single-pass type I membrane protein</topology>
    </subcellularLocation>
</comment>
<dbReference type="PANTHER" id="PTHR15923">
    <property type="entry name" value="TRANSMEMBRANE AND IMMUNOGLOBULIN DOMAIN-CONTAINING PROTEIN"/>
    <property type="match status" value="1"/>
</dbReference>
<dbReference type="SUPFAM" id="SSF48726">
    <property type="entry name" value="Immunoglobulin"/>
    <property type="match status" value="1"/>
</dbReference>
<dbReference type="GO" id="GO:0005923">
    <property type="term" value="C:bicellular tight junction"/>
    <property type="evidence" value="ECO:0007669"/>
    <property type="project" value="UniProtKB-SubCell"/>
</dbReference>
<dbReference type="GO" id="GO:0016020">
    <property type="term" value="C:membrane"/>
    <property type="evidence" value="ECO:0007669"/>
    <property type="project" value="TreeGrafter"/>
</dbReference>
<evidence type="ECO:0000256" key="9">
    <source>
        <dbReference type="ARBA" id="ARBA00023319"/>
    </source>
</evidence>
<keyword evidence="7 12" id="KW-0472">Membrane</keyword>
<evidence type="ECO:0000256" key="6">
    <source>
        <dbReference type="ARBA" id="ARBA00022989"/>
    </source>
</evidence>
<dbReference type="Pfam" id="PF05624">
    <property type="entry name" value="LSR"/>
    <property type="match status" value="1"/>
</dbReference>
<dbReference type="InterPro" id="IPR008664">
    <property type="entry name" value="LISCH7"/>
</dbReference>
<organism evidence="14 15">
    <name type="scientific">Denticeps clupeoides</name>
    <name type="common">denticle herring</name>
    <dbReference type="NCBI Taxonomy" id="299321"/>
    <lineage>
        <taxon>Eukaryota</taxon>
        <taxon>Metazoa</taxon>
        <taxon>Chordata</taxon>
        <taxon>Craniata</taxon>
        <taxon>Vertebrata</taxon>
        <taxon>Euteleostomi</taxon>
        <taxon>Actinopterygii</taxon>
        <taxon>Neopterygii</taxon>
        <taxon>Teleostei</taxon>
        <taxon>Clupei</taxon>
        <taxon>Clupeiformes</taxon>
        <taxon>Denticipitoidei</taxon>
        <taxon>Denticipitidae</taxon>
        <taxon>Denticeps</taxon>
    </lineage>
</organism>
<gene>
    <name evidence="14" type="primary">ILDR2</name>
</gene>
<dbReference type="GeneTree" id="ENSGT00950000183058"/>
<evidence type="ECO:0000256" key="8">
    <source>
        <dbReference type="ARBA" id="ARBA00023157"/>
    </source>
</evidence>
<feature type="compositionally biased region" description="Polar residues" evidence="11">
    <location>
        <begin position="536"/>
        <end position="547"/>
    </location>
</feature>
<keyword evidence="4 12" id="KW-0812">Transmembrane</keyword>
<evidence type="ECO:0000256" key="12">
    <source>
        <dbReference type="SAM" id="Phobius"/>
    </source>
</evidence>
<evidence type="ECO:0000313" key="15">
    <source>
        <dbReference type="Proteomes" id="UP000694580"/>
    </source>
</evidence>
<feature type="region of interest" description="Disordered" evidence="11">
    <location>
        <begin position="308"/>
        <end position="334"/>
    </location>
</feature>
<keyword evidence="8" id="KW-1015">Disulfide bond</keyword>
<evidence type="ECO:0000259" key="13">
    <source>
        <dbReference type="Pfam" id="PF05624"/>
    </source>
</evidence>
<feature type="compositionally biased region" description="Basic and acidic residues" evidence="11">
    <location>
        <begin position="447"/>
        <end position="456"/>
    </location>
</feature>
<keyword evidence="5" id="KW-0965">Cell junction</keyword>
<dbReference type="Proteomes" id="UP000694580">
    <property type="component" value="Chromosome 9"/>
</dbReference>
<evidence type="ECO:0000256" key="10">
    <source>
        <dbReference type="ARBA" id="ARBA00046288"/>
    </source>
</evidence>
<evidence type="ECO:0000256" key="7">
    <source>
        <dbReference type="ARBA" id="ARBA00023136"/>
    </source>
</evidence>
<reference evidence="14" key="3">
    <citation type="submission" date="2025-09" db="UniProtKB">
        <authorList>
            <consortium name="Ensembl"/>
        </authorList>
    </citation>
    <scope>IDENTIFICATION</scope>
</reference>
<evidence type="ECO:0000256" key="1">
    <source>
        <dbReference type="ARBA" id="ARBA00004435"/>
    </source>
</evidence>
<feature type="region of interest" description="Disordered" evidence="11">
    <location>
        <begin position="447"/>
        <end position="547"/>
    </location>
</feature>
<evidence type="ECO:0000256" key="4">
    <source>
        <dbReference type="ARBA" id="ARBA00022692"/>
    </source>
</evidence>
<evidence type="ECO:0000256" key="11">
    <source>
        <dbReference type="SAM" id="MobiDB-lite"/>
    </source>
</evidence>
<dbReference type="InterPro" id="IPR036179">
    <property type="entry name" value="Ig-like_dom_sf"/>
</dbReference>
<feature type="region of interest" description="Disordered" evidence="11">
    <location>
        <begin position="386"/>
        <end position="414"/>
    </location>
</feature>
<keyword evidence="3" id="KW-0796">Tight junction</keyword>